<protein>
    <recommendedName>
        <fullName evidence="1">FAD-binding domain-containing protein</fullName>
    </recommendedName>
</protein>
<dbReference type="AlphaFoldDB" id="A0A090PZX2"/>
<dbReference type="EMBL" id="BBML01000002">
    <property type="protein sequence ID" value="GAK96340.1"/>
    <property type="molecule type" value="Genomic_DNA"/>
</dbReference>
<gene>
    <name evidence="2" type="ORF">JCM19294_1853</name>
</gene>
<dbReference type="PANTHER" id="PTHR42685">
    <property type="entry name" value="GERANYLGERANYL DIPHOSPHATE REDUCTASE"/>
    <property type="match status" value="1"/>
</dbReference>
<dbReference type="PRINTS" id="PR00420">
    <property type="entry name" value="RNGMNOXGNASE"/>
</dbReference>
<dbReference type="GO" id="GO:0071949">
    <property type="term" value="F:FAD binding"/>
    <property type="evidence" value="ECO:0007669"/>
    <property type="project" value="InterPro"/>
</dbReference>
<dbReference type="NCBIfam" id="TIGR02032">
    <property type="entry name" value="GG-red-SF"/>
    <property type="match status" value="1"/>
</dbReference>
<dbReference type="InterPro" id="IPR036188">
    <property type="entry name" value="FAD/NAD-bd_sf"/>
</dbReference>
<feature type="domain" description="FAD-binding" evidence="1">
    <location>
        <begin position="6"/>
        <end position="291"/>
    </location>
</feature>
<dbReference type="InterPro" id="IPR050407">
    <property type="entry name" value="Geranylgeranyl_reductase"/>
</dbReference>
<dbReference type="GO" id="GO:0016628">
    <property type="term" value="F:oxidoreductase activity, acting on the CH-CH group of donors, NAD or NADP as acceptor"/>
    <property type="evidence" value="ECO:0007669"/>
    <property type="project" value="InterPro"/>
</dbReference>
<evidence type="ECO:0000313" key="2">
    <source>
        <dbReference type="EMBL" id="GAK96340.1"/>
    </source>
</evidence>
<comment type="caution">
    <text evidence="2">The sequence shown here is derived from an EMBL/GenBank/DDBJ whole genome shotgun (WGS) entry which is preliminary data.</text>
</comment>
<dbReference type="Proteomes" id="UP000029221">
    <property type="component" value="Unassembled WGS sequence"/>
</dbReference>
<dbReference type="eggNOG" id="COG0644">
    <property type="taxonomic scope" value="Bacteria"/>
</dbReference>
<dbReference type="PANTHER" id="PTHR42685:SF22">
    <property type="entry name" value="CONDITIONED MEDIUM FACTOR RECEPTOR 1"/>
    <property type="match status" value="1"/>
</dbReference>
<accession>A0A090PZX2</accession>
<dbReference type="Gene3D" id="3.50.50.60">
    <property type="entry name" value="FAD/NAD(P)-binding domain"/>
    <property type="match status" value="1"/>
</dbReference>
<dbReference type="RefSeq" id="WP_042277592.1">
    <property type="nucleotide sequence ID" value="NZ_BBML01000002.1"/>
</dbReference>
<keyword evidence="3" id="KW-1185">Reference proteome</keyword>
<dbReference type="InterPro" id="IPR011777">
    <property type="entry name" value="Geranylgeranyl_Rdtase_fam"/>
</dbReference>
<evidence type="ECO:0000259" key="1">
    <source>
        <dbReference type="Pfam" id="PF01494"/>
    </source>
</evidence>
<dbReference type="Pfam" id="PF01494">
    <property type="entry name" value="FAD_binding_3"/>
    <property type="match status" value="1"/>
</dbReference>
<dbReference type="InterPro" id="IPR002938">
    <property type="entry name" value="FAD-bd"/>
</dbReference>
<dbReference type="STRING" id="319236.BST91_08485"/>
<organism evidence="2 3">
    <name type="scientific">Nonlabens tegetincola</name>
    <dbReference type="NCBI Taxonomy" id="323273"/>
    <lineage>
        <taxon>Bacteria</taxon>
        <taxon>Pseudomonadati</taxon>
        <taxon>Bacteroidota</taxon>
        <taxon>Flavobacteriia</taxon>
        <taxon>Flavobacteriales</taxon>
        <taxon>Flavobacteriaceae</taxon>
        <taxon>Nonlabens</taxon>
    </lineage>
</organism>
<name>A0A090PZX2_9FLAO</name>
<proteinExistence type="predicted"/>
<dbReference type="SUPFAM" id="SSF51905">
    <property type="entry name" value="FAD/NAD(P)-binding domain"/>
    <property type="match status" value="1"/>
</dbReference>
<evidence type="ECO:0000313" key="3">
    <source>
        <dbReference type="Proteomes" id="UP000029221"/>
    </source>
</evidence>
<sequence>MSSVDFQVAVIGAGPAGASAAYKLGIAGVSCILIEKQKLPRYKVCGGGLVYRGLNSMSFDISSVIERQFDTIDIFLKNGKSIKTSSTEPMVTMIMRDSFDHLITKKAQEAGVQLQDQTKLTAINHDNQVIQVVTDKGSWNVEAIIAADGVYSPTARMSGWKNETRHLAPALEYEVYVTDAEFKKHKDIVRFDIDAIKSGYGWSFPKKDHLSVGVGAFGVDKKKTDLKSLCMDYMKRIGINEVTHIDKHGFNVPVTPRTDGFVKNNVFLTGDAAGFADPLTAEGISNAIRSGNLAAQSIIENANNIKIAGERYLELLNDDLLPQIKTAQQLAKWFYSHPKLRNVVLNKYGQEFADYVAGIFAGTKTYPENVTKRLKEKALSMVSF</sequence>
<reference evidence="2" key="1">
    <citation type="journal article" date="2014" name="Genome Announc.">
        <title>Draft Genome Sequences of Marine Flavobacterium Nonlabens Strains NR17, NR24, NR27, NR32, NR33, and Ara13.</title>
        <authorList>
            <person name="Nakanishi M."/>
            <person name="Meirelles P."/>
            <person name="Suzuki R."/>
            <person name="Takatani N."/>
            <person name="Mino S."/>
            <person name="Suda W."/>
            <person name="Oshima K."/>
            <person name="Hattori M."/>
            <person name="Ohkuma M."/>
            <person name="Hosokawa M."/>
            <person name="Miyashita K."/>
            <person name="Thompson F.L."/>
            <person name="Niwa A."/>
            <person name="Sawabe T."/>
            <person name="Sawabe T."/>
        </authorList>
    </citation>
    <scope>NUCLEOTIDE SEQUENCE [LARGE SCALE GENOMIC DNA]</scope>
    <source>
        <strain evidence="2">JCM 19294</strain>
    </source>
</reference>